<comment type="similarity">
    <text evidence="1">Belongs to the histidine acid phosphatase family.</text>
</comment>
<evidence type="ECO:0000313" key="4">
    <source>
        <dbReference type="EMBL" id="WBG89826.1"/>
    </source>
</evidence>
<keyword evidence="2" id="KW-0378">Hydrolase</keyword>
<reference evidence="4 5" key="1">
    <citation type="journal article" date="2022" name="J Glob Antimicrob Resist">
        <title>First complete genome of a multidrug resistant strain of the novel human pathogen Kalamiella piersonii (GABEKP28) identified in human saliva.</title>
        <authorList>
            <person name="McDonagh F."/>
            <person name="Singh N.K."/>
            <person name="Venkateswaran K."/>
            <person name="Lonappan A.M."/>
            <person name="Hallahan B."/>
            <person name="Tuohy A."/>
            <person name="Burke L."/>
            <person name="Kovarova A."/>
            <person name="Miliotis G."/>
        </authorList>
    </citation>
    <scope>NUCLEOTIDE SEQUENCE [LARGE SCALE GENOMIC DNA]</scope>
    <source>
        <strain evidence="4 5">GABEKP28</strain>
    </source>
</reference>
<dbReference type="GO" id="GO:0030288">
    <property type="term" value="C:outer membrane-bounded periplasmic space"/>
    <property type="evidence" value="ECO:0007669"/>
    <property type="project" value="TreeGrafter"/>
</dbReference>
<dbReference type="PANTHER" id="PTHR11567:SF110">
    <property type="entry name" value="2-PHOSPHOXYLOSE PHOSPHATASE 1"/>
    <property type="match status" value="1"/>
</dbReference>
<dbReference type="KEGG" id="kpie:N5580_12010"/>
<dbReference type="Gene3D" id="3.40.50.1240">
    <property type="entry name" value="Phosphoglycerate mutase-like"/>
    <property type="match status" value="1"/>
</dbReference>
<dbReference type="InterPro" id="IPR050645">
    <property type="entry name" value="Histidine_acid_phosphatase"/>
</dbReference>
<organism evidence="4 5">
    <name type="scientific">Pantoea piersonii</name>
    <dbReference type="NCBI Taxonomy" id="2364647"/>
    <lineage>
        <taxon>Bacteria</taxon>
        <taxon>Pseudomonadati</taxon>
        <taxon>Pseudomonadota</taxon>
        <taxon>Gammaproteobacteria</taxon>
        <taxon>Enterobacterales</taxon>
        <taxon>Erwiniaceae</taxon>
        <taxon>Pantoea</taxon>
    </lineage>
</organism>
<evidence type="ECO:0000256" key="3">
    <source>
        <dbReference type="SAM" id="SignalP"/>
    </source>
</evidence>
<gene>
    <name evidence="4" type="ORF">N5580_12010</name>
</gene>
<dbReference type="InterPro" id="IPR029033">
    <property type="entry name" value="His_PPase_superfam"/>
</dbReference>
<sequence>MMTARHQVAARLLLACALCFNAAQAAAQPDYQLEKVVELSRHGVRPPTPGNRHEIEAATQRSWAVWTTRDGELTGHGYAAVLNKGRWEGEHYRQLGLLTDGCPQPQDIYVRASPLQRTRATAEALIDGAFPGCGVAVHHVASENDPLFQTDAFAATTPDPARQQAAVAAKAGDLPLLRQKLKPAIQALKQAVCLSDAQCALFDQPWQIRQSKSGKTYIAGLSVLANMAETLRLGWSENLPFSQIAWGNITRAEQISAILPLLTTNYDLSNDVLYTAQKRASILLNAMLVAAEGRDATPDARWLLLVAHDTNIAMVRTLMNFSWTLPGYTRGNIPPGSSLVVERWRDKVSGERFLRVYFQAQSLDDLRRLQPIDATHPLLREEWRQADCRVTPVGTLCPLRSAVRALGREIDRKAVTPVSYDLP</sequence>
<evidence type="ECO:0000256" key="1">
    <source>
        <dbReference type="ARBA" id="ARBA00005375"/>
    </source>
</evidence>
<keyword evidence="5" id="KW-1185">Reference proteome</keyword>
<keyword evidence="3" id="KW-0732">Signal</keyword>
<dbReference type="PANTHER" id="PTHR11567">
    <property type="entry name" value="ACID PHOSPHATASE-RELATED"/>
    <property type="match status" value="1"/>
</dbReference>
<feature type="chain" id="PRO_5042535507" evidence="3">
    <location>
        <begin position="26"/>
        <end position="423"/>
    </location>
</feature>
<proteinExistence type="inferred from homology"/>
<dbReference type="PROSITE" id="PS00616">
    <property type="entry name" value="HIS_ACID_PHOSPHAT_1"/>
    <property type="match status" value="1"/>
</dbReference>
<dbReference type="SUPFAM" id="SSF53254">
    <property type="entry name" value="Phosphoglycerate mutase-like"/>
    <property type="match status" value="1"/>
</dbReference>
<evidence type="ECO:0000313" key="5">
    <source>
        <dbReference type="Proteomes" id="UP001211544"/>
    </source>
</evidence>
<dbReference type="RefSeq" id="WP_269949253.1">
    <property type="nucleotide sequence ID" value="NZ_CP104758.1"/>
</dbReference>
<dbReference type="CDD" id="cd07061">
    <property type="entry name" value="HP_HAP_like"/>
    <property type="match status" value="1"/>
</dbReference>
<evidence type="ECO:0000256" key="2">
    <source>
        <dbReference type="ARBA" id="ARBA00022801"/>
    </source>
</evidence>
<dbReference type="AlphaFoldDB" id="A0AAJ5U8F9"/>
<dbReference type="EMBL" id="CP104758">
    <property type="protein sequence ID" value="WBG89826.1"/>
    <property type="molecule type" value="Genomic_DNA"/>
</dbReference>
<name>A0AAJ5U8F9_9GAMM</name>
<dbReference type="GO" id="GO:0050308">
    <property type="term" value="F:sugar-phosphatase activity"/>
    <property type="evidence" value="ECO:0007669"/>
    <property type="project" value="TreeGrafter"/>
</dbReference>
<protein>
    <submittedName>
        <fullName evidence="4">Histidine-type phosphatase</fullName>
    </submittedName>
</protein>
<accession>A0AAJ5U8F9</accession>
<dbReference type="Pfam" id="PF00328">
    <property type="entry name" value="His_Phos_2"/>
    <property type="match status" value="1"/>
</dbReference>
<dbReference type="InterPro" id="IPR000560">
    <property type="entry name" value="His_Pase_clade-2"/>
</dbReference>
<feature type="signal peptide" evidence="3">
    <location>
        <begin position="1"/>
        <end position="25"/>
    </location>
</feature>
<dbReference type="Proteomes" id="UP001211544">
    <property type="component" value="Chromosome"/>
</dbReference>
<dbReference type="InterPro" id="IPR033379">
    <property type="entry name" value="Acid_Pase_AS"/>
</dbReference>